<dbReference type="EMBL" id="CAJNOM010000118">
    <property type="protein sequence ID" value="CAF1082886.1"/>
    <property type="molecule type" value="Genomic_DNA"/>
</dbReference>
<evidence type="ECO:0000313" key="3">
    <source>
        <dbReference type="EMBL" id="CAF0790699.1"/>
    </source>
</evidence>
<gene>
    <name evidence="3" type="ORF">BJG266_LOCUS4657</name>
    <name evidence="4" type="ORF">QVE165_LOCUS19324</name>
</gene>
<accession>A0A813S6B4</accession>
<comment type="caution">
    <text evidence="3">The sequence shown here is derived from an EMBL/GenBank/DDBJ whole genome shotgun (WGS) entry which is preliminary data.</text>
</comment>
<dbReference type="Proteomes" id="UP000663832">
    <property type="component" value="Unassembled WGS sequence"/>
</dbReference>
<evidence type="ECO:0000313" key="5">
    <source>
        <dbReference type="Proteomes" id="UP000663832"/>
    </source>
</evidence>
<proteinExistence type="predicted"/>
<evidence type="ECO:0000313" key="6">
    <source>
        <dbReference type="Proteomes" id="UP000663877"/>
    </source>
</evidence>
<keyword evidence="1" id="KW-0812">Transmembrane</keyword>
<keyword evidence="5" id="KW-1185">Reference proteome</keyword>
<dbReference type="GO" id="GO:0005634">
    <property type="term" value="C:nucleus"/>
    <property type="evidence" value="ECO:0007669"/>
    <property type="project" value="TreeGrafter"/>
</dbReference>
<evidence type="ECO:0000256" key="1">
    <source>
        <dbReference type="SAM" id="Phobius"/>
    </source>
</evidence>
<dbReference type="GO" id="GO:0016567">
    <property type="term" value="P:protein ubiquitination"/>
    <property type="evidence" value="ECO:0007669"/>
    <property type="project" value="TreeGrafter"/>
</dbReference>
<dbReference type="InterPro" id="IPR036465">
    <property type="entry name" value="vWFA_dom_sf"/>
</dbReference>
<keyword evidence="1" id="KW-1133">Transmembrane helix</keyword>
<reference evidence="3" key="1">
    <citation type="submission" date="2021-02" db="EMBL/GenBank/DDBJ databases">
        <authorList>
            <person name="Nowell W R."/>
        </authorList>
    </citation>
    <scope>NUCLEOTIDE SEQUENCE</scope>
</reference>
<protein>
    <recommendedName>
        <fullName evidence="2">Copine C-terminal domain-containing protein</fullName>
    </recommendedName>
</protein>
<dbReference type="Proteomes" id="UP000663877">
    <property type="component" value="Unassembled WGS sequence"/>
</dbReference>
<feature type="transmembrane region" description="Helical" evidence="1">
    <location>
        <begin position="6"/>
        <end position="22"/>
    </location>
</feature>
<keyword evidence="1" id="KW-0472">Membrane</keyword>
<dbReference type="InterPro" id="IPR010734">
    <property type="entry name" value="Copine_C"/>
</dbReference>
<dbReference type="EMBL" id="CAJNOI010000011">
    <property type="protein sequence ID" value="CAF0790699.1"/>
    <property type="molecule type" value="Genomic_DNA"/>
</dbReference>
<dbReference type="OrthoDB" id="5855668at2759"/>
<dbReference type="SUPFAM" id="SSF53300">
    <property type="entry name" value="vWA-like"/>
    <property type="match status" value="1"/>
</dbReference>
<evidence type="ECO:0000259" key="2">
    <source>
        <dbReference type="Pfam" id="PF07002"/>
    </source>
</evidence>
<feature type="domain" description="Copine C-terminal" evidence="2">
    <location>
        <begin position="95"/>
        <end position="313"/>
    </location>
</feature>
<dbReference type="InterPro" id="IPR052079">
    <property type="entry name" value="E3_ligase/Copine_domain"/>
</dbReference>
<evidence type="ECO:0000313" key="4">
    <source>
        <dbReference type="EMBL" id="CAF1082886.1"/>
    </source>
</evidence>
<dbReference type="PANTHER" id="PTHR45751:SF53">
    <property type="entry name" value="VWFA DOMAIN-CONTAINING PROTEIN"/>
    <property type="match status" value="1"/>
</dbReference>
<dbReference type="Pfam" id="PF07002">
    <property type="entry name" value="Copine"/>
    <property type="match status" value="1"/>
</dbReference>
<dbReference type="PANTHER" id="PTHR45751">
    <property type="entry name" value="COPINE FAMILY PROTEIN 1"/>
    <property type="match status" value="1"/>
</dbReference>
<sequence>MLWALVYYLVAFFAFVLLYEYYRRNILKQKARLDLLASLDGMEFNSLPTSKKKPFEKIKQEIASNFYFERIRIIFGIDLSASNEWQGKKTYGGQSLHKVQNKAFNPYQKAIGQLGPIFEDVFTSKIEYSCFGFGDEQTKDYSFFPIVGSGDEFNTHQLILDAYLEQTKNVALSGPTEFTPIVKKLISYGIYCPRDFTMLVILTDELKLSSDNKSFVEAIRMLANLPNVCLLVIGVGDGPWEGLAREEHSLREAVFQKLNKKQMEKELIQSKLCYDNFHFVNFNAFVSKQDKMETENYFARAVVRKLPTQLKQASLNDPHRPKA</sequence>
<organism evidence="3 6">
    <name type="scientific">Adineta steineri</name>
    <dbReference type="NCBI Taxonomy" id="433720"/>
    <lineage>
        <taxon>Eukaryota</taxon>
        <taxon>Metazoa</taxon>
        <taxon>Spiralia</taxon>
        <taxon>Gnathifera</taxon>
        <taxon>Rotifera</taxon>
        <taxon>Eurotatoria</taxon>
        <taxon>Bdelloidea</taxon>
        <taxon>Adinetida</taxon>
        <taxon>Adinetidae</taxon>
        <taxon>Adineta</taxon>
    </lineage>
</organism>
<name>A0A813S6B4_9BILA</name>
<dbReference type="AlphaFoldDB" id="A0A813S6B4"/>
<dbReference type="GO" id="GO:0004842">
    <property type="term" value="F:ubiquitin-protein transferase activity"/>
    <property type="evidence" value="ECO:0007669"/>
    <property type="project" value="TreeGrafter"/>
</dbReference>